<reference evidence="2 3" key="1">
    <citation type="submission" date="2018-06" db="EMBL/GenBank/DDBJ databases">
        <title>Genomic Encyclopedia of Type Strains, Phase III (KMG-III): the genomes of soil and plant-associated and newly described type strains.</title>
        <authorList>
            <person name="Whitman W."/>
        </authorList>
    </citation>
    <scope>NUCLEOTIDE SEQUENCE [LARGE SCALE GENOMIC DNA]</scope>
    <source>
        <strain evidence="2 3">CGMCC 4.7090</strain>
    </source>
</reference>
<evidence type="ECO:0000313" key="2">
    <source>
        <dbReference type="EMBL" id="RAK31430.1"/>
    </source>
</evidence>
<evidence type="ECO:0000256" key="1">
    <source>
        <dbReference type="SAM" id="MobiDB-lite"/>
    </source>
</evidence>
<evidence type="ECO:0000313" key="3">
    <source>
        <dbReference type="Proteomes" id="UP000249341"/>
    </source>
</evidence>
<dbReference type="AlphaFoldDB" id="A0A327Z7Y8"/>
<organism evidence="2 3">
    <name type="scientific">Actinoplanes lutulentus</name>
    <dbReference type="NCBI Taxonomy" id="1287878"/>
    <lineage>
        <taxon>Bacteria</taxon>
        <taxon>Bacillati</taxon>
        <taxon>Actinomycetota</taxon>
        <taxon>Actinomycetes</taxon>
        <taxon>Micromonosporales</taxon>
        <taxon>Micromonosporaceae</taxon>
        <taxon>Actinoplanes</taxon>
    </lineage>
</organism>
<protein>
    <submittedName>
        <fullName evidence="2">Uncharacterized protein</fullName>
    </submittedName>
</protein>
<proteinExistence type="predicted"/>
<comment type="caution">
    <text evidence="2">The sequence shown here is derived from an EMBL/GenBank/DDBJ whole genome shotgun (WGS) entry which is preliminary data.</text>
</comment>
<dbReference type="RefSeq" id="WP_220091422.1">
    <property type="nucleotide sequence ID" value="NZ_JACHWI010000015.1"/>
</dbReference>
<gene>
    <name evidence="2" type="ORF">B0I29_115237</name>
</gene>
<feature type="region of interest" description="Disordered" evidence="1">
    <location>
        <begin position="78"/>
        <end position="114"/>
    </location>
</feature>
<name>A0A327Z7Y8_9ACTN</name>
<keyword evidence="3" id="KW-1185">Reference proteome</keyword>
<sequence>MIDTDAVVTYIQWSWPDEDLWCYDELDGERWSTRHIEIRAHDRTFLAAASLAEVLEARDSGEPGAVQAYEHRYGVVPEAPFPTSTADGEPPIGPISAEEFERLWQQGRQAREQR</sequence>
<accession>A0A327Z7Y8</accession>
<dbReference type="Proteomes" id="UP000249341">
    <property type="component" value="Unassembled WGS sequence"/>
</dbReference>
<dbReference type="EMBL" id="QLMJ01000015">
    <property type="protein sequence ID" value="RAK31430.1"/>
    <property type="molecule type" value="Genomic_DNA"/>
</dbReference>